<evidence type="ECO:0000313" key="2">
    <source>
        <dbReference type="EMBL" id="RMZ74033.1"/>
    </source>
</evidence>
<evidence type="ECO:0000313" key="3">
    <source>
        <dbReference type="Proteomes" id="UP000265663"/>
    </source>
</evidence>
<evidence type="ECO:0000256" key="1">
    <source>
        <dbReference type="SAM" id="MobiDB-lite"/>
    </source>
</evidence>
<feature type="compositionally biased region" description="Basic and acidic residues" evidence="1">
    <location>
        <begin position="127"/>
        <end position="138"/>
    </location>
</feature>
<feature type="compositionally biased region" description="Polar residues" evidence="1">
    <location>
        <begin position="114"/>
        <end position="124"/>
    </location>
</feature>
<proteinExistence type="predicted"/>
<dbReference type="AlphaFoldDB" id="A0A3M7MHQ1"/>
<reference evidence="2 3" key="1">
    <citation type="journal article" date="2014" name="PLoS ONE">
        <title>De novo Genome Assembly of the Fungal Plant Pathogen Pyrenophora semeniperda.</title>
        <authorList>
            <person name="Soliai M.M."/>
            <person name="Meyer S.E."/>
            <person name="Udall J.A."/>
            <person name="Elzinga D.E."/>
            <person name="Hermansen R.A."/>
            <person name="Bodily P.M."/>
            <person name="Hart A.A."/>
            <person name="Coleman C.E."/>
        </authorList>
    </citation>
    <scope>NUCLEOTIDE SEQUENCE [LARGE SCALE GENOMIC DNA]</scope>
    <source>
        <strain evidence="2 3">CCB06</strain>
        <tissue evidence="2">Mycelium</tissue>
    </source>
</reference>
<protein>
    <submittedName>
        <fullName evidence="2">Uncharacterized protein</fullName>
    </submittedName>
</protein>
<feature type="compositionally biased region" description="Low complexity" evidence="1">
    <location>
        <begin position="155"/>
        <end position="168"/>
    </location>
</feature>
<organism evidence="2 3">
    <name type="scientific">Pyrenophora seminiperda CCB06</name>
    <dbReference type="NCBI Taxonomy" id="1302712"/>
    <lineage>
        <taxon>Eukaryota</taxon>
        <taxon>Fungi</taxon>
        <taxon>Dikarya</taxon>
        <taxon>Ascomycota</taxon>
        <taxon>Pezizomycotina</taxon>
        <taxon>Dothideomycetes</taxon>
        <taxon>Pleosporomycetidae</taxon>
        <taxon>Pleosporales</taxon>
        <taxon>Pleosporineae</taxon>
        <taxon>Pleosporaceae</taxon>
        <taxon>Pyrenophora</taxon>
    </lineage>
</organism>
<dbReference type="EMBL" id="KE747843">
    <property type="protein sequence ID" value="RMZ74033.1"/>
    <property type="molecule type" value="Genomic_DNA"/>
</dbReference>
<keyword evidence="3" id="KW-1185">Reference proteome</keyword>
<dbReference type="OrthoDB" id="3795337at2759"/>
<accession>A0A3M7MHQ1</accession>
<name>A0A3M7MHQ1_9PLEO</name>
<sequence length="346" mass="37426">MYLQMYTQVKGRRGGGGRRSDLIVNVPTENPFQALATAGLSGSGGSTQTESPSSSGGSLSQLGRKAATCSPTTSVQGHVDQTAQHLPTTPQRTRTNSSALPCTPPSFPRGQAAQKYSGSPQTITPKRVSELQNPERKRSGSNASQKSDNRPSPRRPSFTSSLRSPSMSNPNDAFNAASMSGVPEYLAVSGLAFRQGQYDHGGSRNRVPPNPFAKHFDPLWEEYFKLGATYGGAPATLPSTASPSHENFAWPVLINTATQDLEHPNGSYDMNYAHDICIMGLTCMKKLIEDVCKRGKDWRKTVCDIPAPVQQALTKFPDLRAHYEHLKQEAREALGGGIPMGYSSRE</sequence>
<dbReference type="Proteomes" id="UP000265663">
    <property type="component" value="Unassembled WGS sequence"/>
</dbReference>
<feature type="compositionally biased region" description="Low complexity" evidence="1">
    <location>
        <begin position="36"/>
        <end position="63"/>
    </location>
</feature>
<feature type="compositionally biased region" description="Polar residues" evidence="1">
    <location>
        <begin position="69"/>
        <end position="100"/>
    </location>
</feature>
<feature type="region of interest" description="Disordered" evidence="1">
    <location>
        <begin position="36"/>
        <end position="175"/>
    </location>
</feature>
<gene>
    <name evidence="2" type="ORF">GMOD_00004858</name>
</gene>